<keyword evidence="2" id="KW-0496">Mitochondrion</keyword>
<reference evidence="2" key="2">
    <citation type="journal article" date="2018" name="Mitochondrial DNA Part B Resour">
        <title>Uronema marinum mitochondrion, complete genome.</title>
        <authorList>
            <person name="Li R."/>
            <person name="Gao Y."/>
            <person name="Hou Y."/>
            <person name="Ye S."/>
            <person name="Wang L."/>
            <person name="Sun J."/>
            <person name="Li Q."/>
        </authorList>
    </citation>
    <scope>NUCLEOTIDE SEQUENCE</scope>
</reference>
<dbReference type="RefSeq" id="YP_009512641.1">
    <property type="nucleotide sequence ID" value="NC_039174.1"/>
</dbReference>
<feature type="transmembrane region" description="Helical" evidence="1">
    <location>
        <begin position="320"/>
        <end position="339"/>
    </location>
</feature>
<feature type="transmembrane region" description="Helical" evidence="1">
    <location>
        <begin position="142"/>
        <end position="158"/>
    </location>
</feature>
<geneLocation type="mitochondrion" evidence="2"/>
<organism evidence="2">
    <name type="scientific">Uronema marinum</name>
    <name type="common">Marine ciliate</name>
    <dbReference type="NCBI Taxonomy" id="35107"/>
    <lineage>
        <taxon>Eukaryota</taxon>
        <taxon>Sar</taxon>
        <taxon>Alveolata</taxon>
        <taxon>Ciliophora</taxon>
        <taxon>Intramacronucleata</taxon>
        <taxon>Oligohymenophorea</taxon>
        <taxon>Scuticociliatia</taxon>
        <taxon>Philasterida</taxon>
        <taxon>Uronematidae</taxon>
        <taxon>Uronema</taxon>
    </lineage>
</organism>
<keyword evidence="1" id="KW-0812">Transmembrane</keyword>
<proteinExistence type="predicted"/>
<evidence type="ECO:0000313" key="2">
    <source>
        <dbReference type="EMBL" id="AXJ93333.1"/>
    </source>
</evidence>
<protein>
    <submittedName>
        <fullName evidence="2">Ymf66</fullName>
    </submittedName>
</protein>
<feature type="transmembrane region" description="Helical" evidence="1">
    <location>
        <begin position="387"/>
        <end position="414"/>
    </location>
</feature>
<feature type="transmembrane region" description="Helical" evidence="1">
    <location>
        <begin position="75"/>
        <end position="94"/>
    </location>
</feature>
<feature type="transmembrane region" description="Helical" evidence="1">
    <location>
        <begin position="253"/>
        <end position="282"/>
    </location>
</feature>
<feature type="transmembrane region" description="Helical" evidence="1">
    <location>
        <begin position="225"/>
        <end position="247"/>
    </location>
</feature>
<name>A0A345WJU0_UROMR</name>
<feature type="transmembrane region" description="Helical" evidence="1">
    <location>
        <begin position="164"/>
        <end position="188"/>
    </location>
</feature>
<feature type="transmembrane region" description="Helical" evidence="1">
    <location>
        <begin position="294"/>
        <end position="314"/>
    </location>
</feature>
<dbReference type="EMBL" id="MG272262">
    <property type="protein sequence ID" value="AXJ93333.1"/>
    <property type="molecule type" value="Genomic_DNA"/>
</dbReference>
<keyword evidence="1" id="KW-1133">Transmembrane helix</keyword>
<accession>A0A345WJU0</accession>
<keyword evidence="1" id="KW-0472">Membrane</keyword>
<feature type="transmembrane region" description="Helical" evidence="1">
    <location>
        <begin position="359"/>
        <end position="381"/>
    </location>
</feature>
<evidence type="ECO:0000256" key="1">
    <source>
        <dbReference type="SAM" id="Phobius"/>
    </source>
</evidence>
<reference evidence="2" key="1">
    <citation type="submission" date="2017-10" db="EMBL/GenBank/DDBJ databases">
        <authorList>
            <person name="Banno H."/>
            <person name="Chua N.-H."/>
        </authorList>
    </citation>
    <scope>NUCLEOTIDE SEQUENCE</scope>
</reference>
<dbReference type="AlphaFoldDB" id="A0A345WJU0"/>
<gene>
    <name evidence="2" type="primary">ymf66</name>
</gene>
<sequence>MIIVGVLGCPNFYLQTFDFEKNEFFISNISSNYLYHGIDWIYTFVDTIYSYDFKVWYFWFMNSIFDSSFDYFFSWYWFFTLSLSSFQLFWSVLLDQYINLSVMKLPYTEDWFKSMLSSKESTLILVYHPELNFIKEAITKEYYFLFLSNIVFSLYELAVPETFYSPIILIPQLLFLVFLAVIFISFYFSYFSTATNEESTVDSDYLVSSLTVEAEKEISSFDDMILGFIVLIYVFGWYFYIHCWSILSMMPELILVFYLFPGLFYIILGVPTFLIYDFGIFFLSYMNGVAKGSVLAVALMFDYIAAIIFYVRILVQSVRLVLMLGTYAGMHDVVLYFSFSQKMFFGAETLWENLNTTAITLDTLSYYMLFTLPGVFIHWIYEILHTFFVVTVQFAAFFAIVFWLYLFLYTFFVIEKQENYLTDKRQFRSNYFKHIYNLK</sequence>
<dbReference type="GeneID" id="37625947"/>